<organism evidence="7 8">
    <name type="scientific">Mycena metata</name>
    <dbReference type="NCBI Taxonomy" id="1033252"/>
    <lineage>
        <taxon>Eukaryota</taxon>
        <taxon>Fungi</taxon>
        <taxon>Dikarya</taxon>
        <taxon>Basidiomycota</taxon>
        <taxon>Agaricomycotina</taxon>
        <taxon>Agaricomycetes</taxon>
        <taxon>Agaricomycetidae</taxon>
        <taxon>Agaricales</taxon>
        <taxon>Marasmiineae</taxon>
        <taxon>Mycenaceae</taxon>
        <taxon>Mycena</taxon>
    </lineage>
</organism>
<dbReference type="InterPro" id="IPR048866">
    <property type="entry name" value="ORC5_lid"/>
</dbReference>
<keyword evidence="3" id="KW-0539">Nucleus</keyword>
<dbReference type="InterPro" id="IPR020796">
    <property type="entry name" value="ORC5"/>
</dbReference>
<evidence type="ECO:0000256" key="2">
    <source>
        <dbReference type="ARBA" id="ARBA00022705"/>
    </source>
</evidence>
<evidence type="ECO:0000256" key="1">
    <source>
        <dbReference type="ARBA" id="ARBA00004123"/>
    </source>
</evidence>
<dbReference type="GO" id="GO:0006270">
    <property type="term" value="P:DNA replication initiation"/>
    <property type="evidence" value="ECO:0007669"/>
    <property type="project" value="TreeGrafter"/>
</dbReference>
<dbReference type="GO" id="GO:0003688">
    <property type="term" value="F:DNA replication origin binding"/>
    <property type="evidence" value="ECO:0007669"/>
    <property type="project" value="TreeGrafter"/>
</dbReference>
<feature type="domain" description="Origin recognition complex subunit 5 C-terminal" evidence="5">
    <location>
        <begin position="380"/>
        <end position="536"/>
    </location>
</feature>
<gene>
    <name evidence="7" type="ORF">B0H16DRAFT_1562117</name>
</gene>
<comment type="subcellular location">
    <subcellularLocation>
        <location evidence="1">Nucleus</location>
    </subcellularLocation>
</comment>
<accession>A0AAD7N2W2</accession>
<evidence type="ECO:0000259" key="5">
    <source>
        <dbReference type="Pfam" id="PF14630"/>
    </source>
</evidence>
<dbReference type="PANTHER" id="PTHR12705:SF0">
    <property type="entry name" value="ORIGIN RECOGNITION COMPLEX SUBUNIT 5"/>
    <property type="match status" value="1"/>
</dbReference>
<keyword evidence="2" id="KW-0235">DNA replication</keyword>
<dbReference type="Pfam" id="PF14630">
    <property type="entry name" value="ORC5_C"/>
    <property type="match status" value="1"/>
</dbReference>
<evidence type="ECO:0000256" key="3">
    <source>
        <dbReference type="ARBA" id="ARBA00023242"/>
    </source>
</evidence>
<reference evidence="7" key="1">
    <citation type="submission" date="2023-03" db="EMBL/GenBank/DDBJ databases">
        <title>Massive genome expansion in bonnet fungi (Mycena s.s.) driven by repeated elements and novel gene families across ecological guilds.</title>
        <authorList>
            <consortium name="Lawrence Berkeley National Laboratory"/>
            <person name="Harder C.B."/>
            <person name="Miyauchi S."/>
            <person name="Viragh M."/>
            <person name="Kuo A."/>
            <person name="Thoen E."/>
            <person name="Andreopoulos B."/>
            <person name="Lu D."/>
            <person name="Skrede I."/>
            <person name="Drula E."/>
            <person name="Henrissat B."/>
            <person name="Morin E."/>
            <person name="Kohler A."/>
            <person name="Barry K."/>
            <person name="LaButti K."/>
            <person name="Morin E."/>
            <person name="Salamov A."/>
            <person name="Lipzen A."/>
            <person name="Mereny Z."/>
            <person name="Hegedus B."/>
            <person name="Baldrian P."/>
            <person name="Stursova M."/>
            <person name="Weitz H."/>
            <person name="Taylor A."/>
            <person name="Grigoriev I.V."/>
            <person name="Nagy L.G."/>
            <person name="Martin F."/>
            <person name="Kauserud H."/>
        </authorList>
    </citation>
    <scope>NUCLEOTIDE SEQUENCE</scope>
    <source>
        <strain evidence="7">CBHHK182m</strain>
    </source>
</reference>
<evidence type="ECO:0000259" key="6">
    <source>
        <dbReference type="Pfam" id="PF21639"/>
    </source>
</evidence>
<evidence type="ECO:0000313" key="7">
    <source>
        <dbReference type="EMBL" id="KAJ7743175.1"/>
    </source>
</evidence>
<sequence length="540" mass="59958">MLSTPTAMAAEHPGYERLAREIYSLFSAPAPPFLYVTDPVSPRTTAAVVNSVLSSMARSSDASSRVYHAQINAVACFNARILYDTVLNQLAGWQVEWGAGCTNWAGDDEQRWNENLDGFIHGLKAVHSFIRRENTPGSNKGKSKQTEADPATDIGQIVLVIERAERLPDQMSDLLVPLTRLAELVMSDVPWENIRPPFGASPDPYYVDVLPLNKEDLLRRLDSTFHAVSSQSQHTNVVNPYHPSLRPLYSQFLSVLVDSCSYVQDPNELQYIAAARWPGFVKPILDAHNDRVDEEDVDMDGADEPGLMPPSEHVRMRLIRIFKPSFKTALEILYPRLDHATSWAALNGPEENLLAKPASQTQPIPDPGEVEVDDGRIADLPRMSKFILVAAYLASTNPHTSDVRMFGRAVDEKKRKRRSHKSSAKSGTTKAPQRVLGPNSFPLDRLIAILGALLEENDVDQRLPAPEYLIPGEHTDMEIARVGIYNTIIELSDIGLLHRTSTAEKLDGPPTFKCGISYKMTSALAQQLDIPLDDLLWDPA</sequence>
<protein>
    <submittedName>
        <fullName evidence="7">Origin recognition complex, subunit 5-like protein</fullName>
    </submittedName>
</protein>
<name>A0AAD7N2W2_9AGAR</name>
<feature type="domain" description="ORC5 lid" evidence="6">
    <location>
        <begin position="249"/>
        <end position="289"/>
    </location>
</feature>
<dbReference type="AlphaFoldDB" id="A0AAD7N2W2"/>
<dbReference type="Pfam" id="PF21639">
    <property type="entry name" value="ORC5_lid"/>
    <property type="match status" value="1"/>
</dbReference>
<feature type="region of interest" description="Disordered" evidence="4">
    <location>
        <begin position="405"/>
        <end position="435"/>
    </location>
</feature>
<feature type="compositionally biased region" description="Basic residues" evidence="4">
    <location>
        <begin position="414"/>
        <end position="423"/>
    </location>
</feature>
<dbReference type="GO" id="GO:0005664">
    <property type="term" value="C:nuclear origin of replication recognition complex"/>
    <property type="evidence" value="ECO:0007669"/>
    <property type="project" value="TreeGrafter"/>
</dbReference>
<dbReference type="EMBL" id="JARKIB010000092">
    <property type="protein sequence ID" value="KAJ7743175.1"/>
    <property type="molecule type" value="Genomic_DNA"/>
</dbReference>
<keyword evidence="8" id="KW-1185">Reference proteome</keyword>
<proteinExistence type="predicted"/>
<evidence type="ECO:0000256" key="4">
    <source>
        <dbReference type="SAM" id="MobiDB-lite"/>
    </source>
</evidence>
<dbReference type="Proteomes" id="UP001215598">
    <property type="component" value="Unassembled WGS sequence"/>
</dbReference>
<dbReference type="PANTHER" id="PTHR12705">
    <property type="entry name" value="ORIGIN RECOGNITION COMPLEX SUBUNIT 5"/>
    <property type="match status" value="1"/>
</dbReference>
<dbReference type="InterPro" id="IPR047088">
    <property type="entry name" value="ORC5_C"/>
</dbReference>
<evidence type="ECO:0000313" key="8">
    <source>
        <dbReference type="Proteomes" id="UP001215598"/>
    </source>
</evidence>
<comment type="caution">
    <text evidence="7">The sequence shown here is derived from an EMBL/GenBank/DDBJ whole genome shotgun (WGS) entry which is preliminary data.</text>
</comment>